<evidence type="ECO:0000256" key="8">
    <source>
        <dbReference type="ARBA" id="ARBA00023136"/>
    </source>
</evidence>
<dbReference type="AlphaFoldDB" id="A0AAD9SVH6"/>
<evidence type="ECO:0000256" key="1">
    <source>
        <dbReference type="ARBA" id="ARBA00004141"/>
    </source>
</evidence>
<keyword evidence="8 9" id="KW-0472">Membrane</keyword>
<feature type="transmembrane region" description="Helical" evidence="9">
    <location>
        <begin position="99"/>
        <end position="115"/>
    </location>
</feature>
<comment type="subcellular location">
    <subcellularLocation>
        <location evidence="1">Membrane</location>
        <topology evidence="1">Multi-pass membrane protein</topology>
    </subcellularLocation>
</comment>
<dbReference type="NCBIfam" id="TIGR00728">
    <property type="entry name" value="OPT_sfam"/>
    <property type="match status" value="1"/>
</dbReference>
<dbReference type="GO" id="GO:0015031">
    <property type="term" value="P:protein transport"/>
    <property type="evidence" value="ECO:0007669"/>
    <property type="project" value="UniProtKB-KW"/>
</dbReference>
<feature type="transmembrane region" description="Helical" evidence="9">
    <location>
        <begin position="135"/>
        <end position="155"/>
    </location>
</feature>
<evidence type="ECO:0000313" key="10">
    <source>
        <dbReference type="EMBL" id="KAK2623709.1"/>
    </source>
</evidence>
<evidence type="ECO:0000313" key="11">
    <source>
        <dbReference type="Proteomes" id="UP001285354"/>
    </source>
</evidence>
<dbReference type="PANTHER" id="PTHR22601">
    <property type="entry name" value="ISP4 LIKE PROTEIN"/>
    <property type="match status" value="1"/>
</dbReference>
<feature type="transmembrane region" description="Helical" evidence="9">
    <location>
        <begin position="361"/>
        <end position="378"/>
    </location>
</feature>
<reference evidence="10" key="1">
    <citation type="submission" date="2023-06" db="EMBL/GenBank/DDBJ databases">
        <title>Draft genome of Marssonina rosae.</title>
        <authorList>
            <person name="Cheng Q."/>
        </authorList>
    </citation>
    <scope>NUCLEOTIDE SEQUENCE</scope>
    <source>
        <strain evidence="10">R4</strain>
    </source>
</reference>
<organism evidence="10 11">
    <name type="scientific">Diplocarpon rosae</name>
    <dbReference type="NCBI Taxonomy" id="946125"/>
    <lineage>
        <taxon>Eukaryota</taxon>
        <taxon>Fungi</taxon>
        <taxon>Dikarya</taxon>
        <taxon>Ascomycota</taxon>
        <taxon>Pezizomycotina</taxon>
        <taxon>Leotiomycetes</taxon>
        <taxon>Helotiales</taxon>
        <taxon>Drepanopezizaceae</taxon>
        <taxon>Diplocarpon</taxon>
    </lineage>
</organism>
<dbReference type="Pfam" id="PF03169">
    <property type="entry name" value="OPT"/>
    <property type="match status" value="2"/>
</dbReference>
<keyword evidence="6" id="KW-0653">Protein transport</keyword>
<dbReference type="GO" id="GO:0035673">
    <property type="term" value="F:oligopeptide transmembrane transporter activity"/>
    <property type="evidence" value="ECO:0007669"/>
    <property type="project" value="InterPro"/>
</dbReference>
<dbReference type="Proteomes" id="UP001285354">
    <property type="component" value="Unassembled WGS sequence"/>
</dbReference>
<sequence>MANVGWQTPYTDHIIWTQVLPQFFNQPYARGFGYQILITLGTNFIGYGIAGVCRRFLVYPSYCVWPASLVTIALNNAFHAEKNEPVASPFNRIFTVSRMRFFALSFAAMFVWFWFPNYIFQALSVFNWISFSEWFYFSLLVAAVGVSCAGIAGWETYTSVGVVFYGIALCLIFVVPIGIVAAMTGIEVTLNVLAEFIGGAWVAGNALAMNYFKSYGYVTCAHALRFSNDLKLAHYVKIPPRHTFAAQTIATFLSTFVCVGVINFQINEIPDVCQPNQKNRFTCPDINTFFTAAVLWGTLGPHKMFGTGGQYTALLMGFPIGLLLPFVVYYAQKHLPKQKWLRQVHPVVLLYGPLNWAPYNLSYAWPSVPIGYFSMVYLKKRYLAFWSKASHLFHAQSYNYILSASWSSAIAIAAIIIFFGLQWSEVEIKWWGNSVSYQGCEDIPCTRLELAEGEYFGPGIGEFK</sequence>
<dbReference type="InterPro" id="IPR004648">
    <property type="entry name" value="Oligpept_transpt"/>
</dbReference>
<evidence type="ECO:0000256" key="2">
    <source>
        <dbReference type="ARBA" id="ARBA00008807"/>
    </source>
</evidence>
<keyword evidence="3" id="KW-0813">Transport</keyword>
<name>A0AAD9SVH6_9HELO</name>
<feature type="transmembrane region" description="Helical" evidence="9">
    <location>
        <begin position="162"/>
        <end position="186"/>
    </location>
</feature>
<feature type="transmembrane region" description="Helical" evidence="9">
    <location>
        <begin position="32"/>
        <end position="50"/>
    </location>
</feature>
<evidence type="ECO:0000256" key="3">
    <source>
        <dbReference type="ARBA" id="ARBA00022448"/>
    </source>
</evidence>
<comment type="caution">
    <text evidence="10">The sequence shown here is derived from an EMBL/GenBank/DDBJ whole genome shotgun (WGS) entry which is preliminary data.</text>
</comment>
<keyword evidence="5" id="KW-0571">Peptide transport</keyword>
<keyword evidence="7 9" id="KW-1133">Transmembrane helix</keyword>
<dbReference type="EMBL" id="JAUBYV010000012">
    <property type="protein sequence ID" value="KAK2623709.1"/>
    <property type="molecule type" value="Genomic_DNA"/>
</dbReference>
<evidence type="ECO:0000256" key="7">
    <source>
        <dbReference type="ARBA" id="ARBA00022989"/>
    </source>
</evidence>
<protein>
    <submittedName>
        <fullName evidence="10">Uncharacterized protein</fullName>
    </submittedName>
</protein>
<evidence type="ECO:0000256" key="5">
    <source>
        <dbReference type="ARBA" id="ARBA00022856"/>
    </source>
</evidence>
<feature type="transmembrane region" description="Helical" evidence="9">
    <location>
        <begin position="398"/>
        <end position="421"/>
    </location>
</feature>
<dbReference type="GO" id="GO:0016020">
    <property type="term" value="C:membrane"/>
    <property type="evidence" value="ECO:0007669"/>
    <property type="project" value="UniProtKB-SubCell"/>
</dbReference>
<evidence type="ECO:0000256" key="4">
    <source>
        <dbReference type="ARBA" id="ARBA00022692"/>
    </source>
</evidence>
<keyword evidence="11" id="KW-1185">Reference proteome</keyword>
<feature type="transmembrane region" description="Helical" evidence="9">
    <location>
        <begin position="311"/>
        <end position="331"/>
    </location>
</feature>
<evidence type="ECO:0000256" key="9">
    <source>
        <dbReference type="SAM" id="Phobius"/>
    </source>
</evidence>
<dbReference type="InterPro" id="IPR004813">
    <property type="entry name" value="OPT"/>
</dbReference>
<gene>
    <name evidence="10" type="ORF">QTJ16_006890</name>
</gene>
<evidence type="ECO:0000256" key="6">
    <source>
        <dbReference type="ARBA" id="ARBA00022927"/>
    </source>
</evidence>
<keyword evidence="4 9" id="KW-0812">Transmembrane</keyword>
<comment type="similarity">
    <text evidence="2">Belongs to the oligopeptide OPT transporter family.</text>
</comment>
<feature type="transmembrane region" description="Helical" evidence="9">
    <location>
        <begin position="192"/>
        <end position="212"/>
    </location>
</feature>
<accession>A0AAD9SVH6</accession>
<proteinExistence type="inferred from homology"/>